<dbReference type="RefSeq" id="WP_037499559.1">
    <property type="nucleotide sequence ID" value="NZ_JJMU01000037.1"/>
</dbReference>
<reference evidence="3 4" key="2">
    <citation type="journal article" date="2015" name="PLoS ONE">
        <title>Whole-Genome Optical Mapping and Finished Genome Sequence of Sphingobacterium deserti sp. nov., a New Species Isolated from the Western Desert of China.</title>
        <authorList>
            <person name="Teng C."/>
            <person name="Zhou Z."/>
            <person name="Molnar I."/>
            <person name="Li X."/>
            <person name="Tang R."/>
            <person name="Chen M."/>
            <person name="Wang L."/>
            <person name="Su S."/>
            <person name="Zhang W."/>
            <person name="Lin M."/>
        </authorList>
    </citation>
    <scope>NUCLEOTIDE SEQUENCE [LARGE SCALE GENOMIC DNA]</scope>
    <source>
        <strain evidence="4">ACCC05744</strain>
    </source>
</reference>
<comment type="caution">
    <text evidence="3">The sequence shown here is derived from an EMBL/GenBank/DDBJ whole genome shotgun (WGS) entry which is preliminary data.</text>
</comment>
<sequence length="577" mass="66170">MLERISLKNFRCFDDHEVEFKGLSVIVGKNNAGKSTLIEALRLVSLAIGKFRTSNFSPVPNWLDLEAGWRGIKPSVKNLDLNISNIFHQYSEAPAIITAYFDNKIVCNVYIGDSLELFCTLIDQDGKYVNNKKVANDITFQTVSILPHLSTLEKDEKVLMQDYVRQNLATNLSSRHFRNQISLFPQYFDQFKNLAEGSWPGVKLFPILEDDLNREIVLSLMVQDYNFVSEVGWLGSGLQMWLQIMWFLSRVDRLGIVILDEPDVYMHPDLQRKLIRLLKSSYSQVIVATHSIEIISEVEPENIIVIDKKLPKSLFANDKPFVQNILNSIGSIHNLELTRLWSSKRLLILEGNDLDLLSPIYNKLFPISNEPIDTIPKFDIGGWGGWAYARGSNMLLKSNIDRGIQVYCIFDSDYHTKSDIELRYEESSKAGINLHIWSRKEIENYLVVPTLIHRYIKKNSRGKKITLSNVDIEDKINEIVGEMKDNLINSLADEIHKSNRGYSISKCRQLAIESIISPVVHRVSGKELISRISTWCQKEFNVCISPKRLALELHINEIAEEVRIVINAIENSMPFKR</sequence>
<dbReference type="Proteomes" id="UP000031802">
    <property type="component" value="Unassembled WGS sequence"/>
</dbReference>
<evidence type="ECO:0000313" key="3">
    <source>
        <dbReference type="EMBL" id="KGE13785.1"/>
    </source>
</evidence>
<dbReference type="PANTHER" id="PTHR43581">
    <property type="entry name" value="ATP/GTP PHOSPHATASE"/>
    <property type="match status" value="1"/>
</dbReference>
<organism evidence="3 4">
    <name type="scientific">Sphingobacterium deserti</name>
    <dbReference type="NCBI Taxonomy" id="1229276"/>
    <lineage>
        <taxon>Bacteria</taxon>
        <taxon>Pseudomonadati</taxon>
        <taxon>Bacteroidota</taxon>
        <taxon>Sphingobacteriia</taxon>
        <taxon>Sphingobacteriales</taxon>
        <taxon>Sphingobacteriaceae</taxon>
        <taxon>Sphingobacterium</taxon>
    </lineage>
</organism>
<protein>
    <submittedName>
        <fullName evidence="3">Uncharacterized protein</fullName>
    </submittedName>
</protein>
<dbReference type="InterPro" id="IPR051396">
    <property type="entry name" value="Bact_Antivir_Def_Nuclease"/>
</dbReference>
<dbReference type="EMBL" id="JJMU01000037">
    <property type="protein sequence ID" value="KGE13785.1"/>
    <property type="molecule type" value="Genomic_DNA"/>
</dbReference>
<gene>
    <name evidence="3" type="ORF">DI53_2411</name>
</gene>
<dbReference type="InterPro" id="IPR027417">
    <property type="entry name" value="P-loop_NTPase"/>
</dbReference>
<evidence type="ECO:0000313" key="4">
    <source>
        <dbReference type="Proteomes" id="UP000031802"/>
    </source>
</evidence>
<feature type="domain" description="ATPase AAA-type core" evidence="2">
    <location>
        <begin position="219"/>
        <end position="296"/>
    </location>
</feature>
<feature type="domain" description="Endonuclease GajA/Old nuclease/RecF-like AAA" evidence="1">
    <location>
        <begin position="1"/>
        <end position="134"/>
    </location>
</feature>
<name>A0A0B8T7Q1_9SPHI</name>
<dbReference type="Gene3D" id="3.40.50.300">
    <property type="entry name" value="P-loop containing nucleotide triphosphate hydrolases"/>
    <property type="match status" value="1"/>
</dbReference>
<reference evidence="4" key="1">
    <citation type="submission" date="2014-04" db="EMBL/GenBank/DDBJ databases">
        <title>Whole-Genome optical mapping and complete genome sequence of Sphingobacterium deserti sp. nov., a new spaces isolated from desert in the west of China.</title>
        <authorList>
            <person name="Teng C."/>
            <person name="Zhou Z."/>
            <person name="Li X."/>
            <person name="Chen M."/>
            <person name="Lin M."/>
            <person name="Wang L."/>
            <person name="Su S."/>
            <person name="Zhang C."/>
            <person name="Zhang W."/>
        </authorList>
    </citation>
    <scope>NUCLEOTIDE SEQUENCE [LARGE SCALE GENOMIC DNA]</scope>
    <source>
        <strain evidence="4">ACCC05744</strain>
    </source>
</reference>
<proteinExistence type="predicted"/>
<dbReference type="AlphaFoldDB" id="A0A0B8T7Q1"/>
<dbReference type="PATRIC" id="fig|1229276.3.peg.2479"/>
<evidence type="ECO:0000259" key="2">
    <source>
        <dbReference type="Pfam" id="PF13304"/>
    </source>
</evidence>
<dbReference type="Pfam" id="PF13304">
    <property type="entry name" value="AAA_21"/>
    <property type="match status" value="1"/>
</dbReference>
<dbReference type="InterPro" id="IPR041685">
    <property type="entry name" value="AAA_GajA/Old/RecF-like"/>
</dbReference>
<dbReference type="STRING" id="1229276.DI53_2411"/>
<dbReference type="GO" id="GO:0005524">
    <property type="term" value="F:ATP binding"/>
    <property type="evidence" value="ECO:0007669"/>
    <property type="project" value="InterPro"/>
</dbReference>
<dbReference type="Pfam" id="PF13175">
    <property type="entry name" value="AAA_15"/>
    <property type="match status" value="1"/>
</dbReference>
<dbReference type="OrthoDB" id="9792800at2"/>
<accession>A0A0B8T7Q1</accession>
<dbReference type="GO" id="GO:0016887">
    <property type="term" value="F:ATP hydrolysis activity"/>
    <property type="evidence" value="ECO:0007669"/>
    <property type="project" value="InterPro"/>
</dbReference>
<evidence type="ECO:0000259" key="1">
    <source>
        <dbReference type="Pfam" id="PF13175"/>
    </source>
</evidence>
<dbReference type="PANTHER" id="PTHR43581:SF4">
    <property type="entry name" value="ATP_GTP PHOSPHATASE"/>
    <property type="match status" value="1"/>
</dbReference>
<dbReference type="InterPro" id="IPR003959">
    <property type="entry name" value="ATPase_AAA_core"/>
</dbReference>
<dbReference type="SUPFAM" id="SSF52540">
    <property type="entry name" value="P-loop containing nucleoside triphosphate hydrolases"/>
    <property type="match status" value="1"/>
</dbReference>
<keyword evidence="4" id="KW-1185">Reference proteome</keyword>
<dbReference type="eggNOG" id="COG4637">
    <property type="taxonomic scope" value="Bacteria"/>
</dbReference>